<dbReference type="GO" id="GO:0043022">
    <property type="term" value="F:ribosome binding"/>
    <property type="evidence" value="ECO:0007669"/>
    <property type="project" value="TreeGrafter"/>
</dbReference>
<dbReference type="NCBIfam" id="NF006718">
    <property type="entry name" value="PRK09256.1"/>
    <property type="match status" value="1"/>
</dbReference>
<dbReference type="OrthoDB" id="9815709at2"/>
<dbReference type="Gene3D" id="3.30.160.20">
    <property type="match status" value="1"/>
</dbReference>
<dbReference type="GO" id="GO:0072344">
    <property type="term" value="P:rescue of stalled ribosome"/>
    <property type="evidence" value="ECO:0007669"/>
    <property type="project" value="TreeGrafter"/>
</dbReference>
<dbReference type="GO" id="GO:0003747">
    <property type="term" value="F:translation release factor activity"/>
    <property type="evidence" value="ECO:0007669"/>
    <property type="project" value="InterPro"/>
</dbReference>
<dbReference type="GO" id="GO:0004045">
    <property type="term" value="F:peptidyl-tRNA hydrolase activity"/>
    <property type="evidence" value="ECO:0007669"/>
    <property type="project" value="TreeGrafter"/>
</dbReference>
<dbReference type="PROSITE" id="PS00745">
    <property type="entry name" value="RF_PROK_I"/>
    <property type="match status" value="1"/>
</dbReference>
<name>A0A4Q7PHG5_9FLAO</name>
<dbReference type="PANTHER" id="PTHR47814">
    <property type="entry name" value="PEPTIDYL-TRNA HYDROLASE ARFB"/>
    <property type="match status" value="1"/>
</dbReference>
<feature type="compositionally biased region" description="Basic and acidic residues" evidence="1">
    <location>
        <begin position="118"/>
        <end position="133"/>
    </location>
</feature>
<dbReference type="InterPro" id="IPR000352">
    <property type="entry name" value="Pep_chain_release_fac_I"/>
</dbReference>
<reference evidence="3 4" key="1">
    <citation type="submission" date="2019-02" db="EMBL/GenBank/DDBJ databases">
        <title>Genomic Encyclopedia of Type Strains, Phase IV (KMG-IV): sequencing the most valuable type-strain genomes for metagenomic binning, comparative biology and taxonomic classification.</title>
        <authorList>
            <person name="Goeker M."/>
        </authorList>
    </citation>
    <scope>NUCLEOTIDE SEQUENCE [LARGE SCALE GENOMIC DNA]</scope>
    <source>
        <strain evidence="3 4">DSM 17196</strain>
    </source>
</reference>
<feature type="domain" description="Prokaryotic-type class I peptide chain release factors" evidence="2">
    <location>
        <begin position="16"/>
        <end position="32"/>
    </location>
</feature>
<proteinExistence type="predicted"/>
<gene>
    <name evidence="3" type="ORF">EV197_0819</name>
</gene>
<dbReference type="SUPFAM" id="SSF110916">
    <property type="entry name" value="Peptidyl-tRNA hydrolase domain-like"/>
    <property type="match status" value="1"/>
</dbReference>
<evidence type="ECO:0000256" key="1">
    <source>
        <dbReference type="SAM" id="MobiDB-lite"/>
    </source>
</evidence>
<dbReference type="RefSeq" id="WP_130285422.1">
    <property type="nucleotide sequence ID" value="NZ_SGXE01000001.1"/>
</dbReference>
<feature type="compositionally biased region" description="Basic residues" evidence="1">
    <location>
        <begin position="100"/>
        <end position="117"/>
    </location>
</feature>
<dbReference type="AlphaFoldDB" id="A0A4Q7PHG5"/>
<accession>A0A4Q7PHG5</accession>
<keyword evidence="4" id="KW-1185">Reference proteome</keyword>
<organism evidence="3 4">
    <name type="scientific">Aquimarina brevivitae</name>
    <dbReference type="NCBI Taxonomy" id="323412"/>
    <lineage>
        <taxon>Bacteria</taxon>
        <taxon>Pseudomonadati</taxon>
        <taxon>Bacteroidota</taxon>
        <taxon>Flavobacteriia</taxon>
        <taxon>Flavobacteriales</taxon>
        <taxon>Flavobacteriaceae</taxon>
        <taxon>Aquimarina</taxon>
    </lineage>
</organism>
<dbReference type="Pfam" id="PF00472">
    <property type="entry name" value="RF-1"/>
    <property type="match status" value="1"/>
</dbReference>
<feature type="region of interest" description="Disordered" evidence="1">
    <location>
        <begin position="100"/>
        <end position="133"/>
    </location>
</feature>
<evidence type="ECO:0000259" key="2">
    <source>
        <dbReference type="PROSITE" id="PS00745"/>
    </source>
</evidence>
<comment type="caution">
    <text evidence="3">The sequence shown here is derived from an EMBL/GenBank/DDBJ whole genome shotgun (WGS) entry which is preliminary data.</text>
</comment>
<evidence type="ECO:0000313" key="3">
    <source>
        <dbReference type="EMBL" id="RZS99597.1"/>
    </source>
</evidence>
<evidence type="ECO:0000313" key="4">
    <source>
        <dbReference type="Proteomes" id="UP000292262"/>
    </source>
</evidence>
<dbReference type="EMBL" id="SGXE01000001">
    <property type="protein sequence ID" value="RZS99597.1"/>
    <property type="molecule type" value="Genomic_DNA"/>
</dbReference>
<dbReference type="PANTHER" id="PTHR47814:SF1">
    <property type="entry name" value="PEPTIDYL-TRNA HYDROLASE ARFB"/>
    <property type="match status" value="1"/>
</dbReference>
<dbReference type="Proteomes" id="UP000292262">
    <property type="component" value="Unassembled WGS sequence"/>
</dbReference>
<protein>
    <submittedName>
        <fullName evidence="3">Ribosome-associated protein</fullName>
    </submittedName>
</protein>
<sequence>MKVAELLKEVNYKFVRSSGPGGQNVNKVSSKVELYFDLKNSLALSEKEKSVLSTKLTNYISKDQLLILKCDSARSQHKNKDIVSKRLITLLKKALQKTAVRKKTKLPQKAVKKRLEQKKRNAEKKANRRDPLR</sequence>